<feature type="domain" description="Bacterial toxin 44" evidence="1">
    <location>
        <begin position="105"/>
        <end position="214"/>
    </location>
</feature>
<dbReference type="Pfam" id="PF15607">
    <property type="entry name" value="Ntox44"/>
    <property type="match status" value="1"/>
</dbReference>
<dbReference type="STRING" id="477184.KYC_13633"/>
<dbReference type="InterPro" id="IPR028946">
    <property type="entry name" value="Ntox44"/>
</dbReference>
<evidence type="ECO:0000313" key="3">
    <source>
        <dbReference type="Proteomes" id="UP000003113"/>
    </source>
</evidence>
<dbReference type="RefSeq" id="WP_008163054.1">
    <property type="nucleotide sequence ID" value="NZ_AGUF01000048.1"/>
</dbReference>
<evidence type="ECO:0000313" key="2">
    <source>
        <dbReference type="EMBL" id="EHK65720.1"/>
    </source>
</evidence>
<accession>H0F7H9</accession>
<gene>
    <name evidence="2" type="ORF">KYC_13633</name>
</gene>
<keyword evidence="3" id="KW-1185">Reference proteome</keyword>
<organism evidence="2 3">
    <name type="scientific">Achromobacter arsenitoxydans SY8</name>
    <dbReference type="NCBI Taxonomy" id="477184"/>
    <lineage>
        <taxon>Bacteria</taxon>
        <taxon>Pseudomonadati</taxon>
        <taxon>Pseudomonadota</taxon>
        <taxon>Betaproteobacteria</taxon>
        <taxon>Burkholderiales</taxon>
        <taxon>Alcaligenaceae</taxon>
        <taxon>Achromobacter</taxon>
    </lineage>
</organism>
<comment type="caution">
    <text evidence="2">The sequence shown here is derived from an EMBL/GenBank/DDBJ whole genome shotgun (WGS) entry which is preliminary data.</text>
</comment>
<dbReference type="eggNOG" id="COG4104">
    <property type="taxonomic scope" value="Bacteria"/>
</dbReference>
<protein>
    <recommendedName>
        <fullName evidence="1">Bacterial toxin 44 domain-containing protein</fullName>
    </recommendedName>
</protein>
<dbReference type="OrthoDB" id="9204728at2"/>
<sequence>MQGKAIIGAGKRTLDAAAARSPSGAARPAGCPHADTVVAIAQYMVREMKTNPFTIEGRKIAAVNTADPEDWREEWRTRPWYLRLGGPPDYYGIATAKKAAAYAMWTERVAPNRPWDHKRILQRKFPTVLEAGWHKYGDYEYYFDIWSNIHYGYVGVALGFNAAEMINGAGLAQAMDNLRNFKPQHNNLELGPWPARADDIQDHISIKLGTKLYYEIPPHALTVEVLLQKIVAVPLPWGANGRRAKRVHACLKLGEK</sequence>
<reference evidence="2 3" key="1">
    <citation type="journal article" date="2012" name="J. Bacteriol.">
        <title>Genome sequence of the highly efficient arsenite-oxidizing bacterium Achromobacter arsenitoxydans SY8.</title>
        <authorList>
            <person name="Li X."/>
            <person name="Hu Y."/>
            <person name="Gong J."/>
            <person name="Lin Y."/>
            <person name="Johnstone L."/>
            <person name="Rensing C."/>
            <person name="Wang G."/>
        </authorList>
    </citation>
    <scope>NUCLEOTIDE SEQUENCE [LARGE SCALE GENOMIC DNA]</scope>
    <source>
        <strain evidence="2 3">SY8</strain>
    </source>
</reference>
<dbReference type="Proteomes" id="UP000003113">
    <property type="component" value="Unassembled WGS sequence"/>
</dbReference>
<proteinExistence type="predicted"/>
<dbReference type="AlphaFoldDB" id="H0F7H9"/>
<evidence type="ECO:0000259" key="1">
    <source>
        <dbReference type="Pfam" id="PF15607"/>
    </source>
</evidence>
<name>H0F7H9_9BURK</name>
<dbReference type="EMBL" id="AGUF01000048">
    <property type="protein sequence ID" value="EHK65720.1"/>
    <property type="molecule type" value="Genomic_DNA"/>
</dbReference>